<evidence type="ECO:0000256" key="1">
    <source>
        <dbReference type="ARBA" id="ARBA00004275"/>
    </source>
</evidence>
<evidence type="ECO:0000256" key="4">
    <source>
        <dbReference type="ARBA" id="ARBA00023140"/>
    </source>
</evidence>
<keyword evidence="5" id="KW-1133">Transmembrane helix</keyword>
<feature type="transmembrane region" description="Helical" evidence="5">
    <location>
        <begin position="34"/>
        <end position="54"/>
    </location>
</feature>
<dbReference type="EMBL" id="EU684105">
    <property type="protein sequence ID" value="ACH87798.1"/>
    <property type="molecule type" value="Genomic_DNA"/>
</dbReference>
<dbReference type="PANTHER" id="PTHR24096">
    <property type="entry name" value="LONG-CHAIN-FATTY-ACID--COA LIGASE"/>
    <property type="match status" value="1"/>
</dbReference>
<protein>
    <submittedName>
        <fullName evidence="7">Putative fatty acyl-CoA synthetase</fullName>
    </submittedName>
</protein>
<keyword evidence="5" id="KW-0812">Transmembrane</keyword>
<dbReference type="AlphaFoldDB" id="B8QRP6"/>
<feature type="non-terminal residue" evidence="7">
    <location>
        <position position="1"/>
    </location>
</feature>
<keyword evidence="3" id="KW-0436">Ligase</keyword>
<organism evidence="7">
    <name type="scientific">Nyctophila reichii</name>
    <dbReference type="NCBI Taxonomy" id="487470"/>
    <lineage>
        <taxon>Eukaryota</taxon>
        <taxon>Metazoa</taxon>
        <taxon>Ecdysozoa</taxon>
        <taxon>Arthropoda</taxon>
        <taxon>Hexapoda</taxon>
        <taxon>Insecta</taxon>
        <taxon>Pterygota</taxon>
        <taxon>Neoptera</taxon>
        <taxon>Endopterygota</taxon>
        <taxon>Coleoptera</taxon>
        <taxon>Polyphaga</taxon>
        <taxon>Elateriformia</taxon>
        <taxon>Elateroidea</taxon>
        <taxon>Lampyridae</taxon>
        <taxon>Lampyrinae</taxon>
        <taxon>Nyctophila</taxon>
    </lineage>
</organism>
<keyword evidence="4" id="KW-0576">Peroxisome</keyword>
<comment type="similarity">
    <text evidence="2">Belongs to the ATP-dependent AMP-binding enzyme family.</text>
</comment>
<keyword evidence="5" id="KW-0472">Membrane</keyword>
<feature type="non-terminal residue" evidence="7">
    <location>
        <position position="230"/>
    </location>
</feature>
<dbReference type="InterPro" id="IPR000873">
    <property type="entry name" value="AMP-dep_synth/lig_dom"/>
</dbReference>
<dbReference type="GO" id="GO:0005777">
    <property type="term" value="C:peroxisome"/>
    <property type="evidence" value="ECO:0007669"/>
    <property type="project" value="UniProtKB-SubCell"/>
</dbReference>
<evidence type="ECO:0000313" key="7">
    <source>
        <dbReference type="EMBL" id="ACH87798.1"/>
    </source>
</evidence>
<reference evidence="7" key="1">
    <citation type="journal article" date="2009" name="Mol. Phylogenet. Evol.">
        <title>The evolution of the adenylate-forming protein family in beetles: multiple luciferase gene paralogues in fireflies and glow-worms.</title>
        <authorList>
            <person name="Day J.C."/>
            <person name="Goodall T.I."/>
            <person name="Bailey M.J."/>
        </authorList>
    </citation>
    <scope>NUCLEOTIDE SEQUENCE</scope>
    <source>
        <strain evidence="7">NyrRdO1</strain>
    </source>
</reference>
<evidence type="ECO:0000256" key="2">
    <source>
        <dbReference type="ARBA" id="ARBA00006432"/>
    </source>
</evidence>
<dbReference type="GO" id="GO:0016405">
    <property type="term" value="F:CoA-ligase activity"/>
    <property type="evidence" value="ECO:0007669"/>
    <property type="project" value="TreeGrafter"/>
</dbReference>
<dbReference type="PANTHER" id="PTHR24096:SF149">
    <property type="entry name" value="AMP-BINDING DOMAIN-CONTAINING PROTEIN-RELATED"/>
    <property type="match status" value="1"/>
</dbReference>
<dbReference type="Gene3D" id="3.40.50.980">
    <property type="match status" value="1"/>
</dbReference>
<evidence type="ECO:0000256" key="5">
    <source>
        <dbReference type="SAM" id="Phobius"/>
    </source>
</evidence>
<evidence type="ECO:0000259" key="6">
    <source>
        <dbReference type="Pfam" id="PF00501"/>
    </source>
</evidence>
<dbReference type="Pfam" id="PF00501">
    <property type="entry name" value="AMP-binding"/>
    <property type="match status" value="1"/>
</dbReference>
<proteinExistence type="inferred from homology"/>
<dbReference type="Gene3D" id="2.30.38.10">
    <property type="entry name" value="Luciferase, Domain 3"/>
    <property type="match status" value="1"/>
</dbReference>
<feature type="domain" description="AMP-dependent synthetase/ligase" evidence="6">
    <location>
        <begin position="2"/>
        <end position="191"/>
    </location>
</feature>
<name>B8QRP6_9COLE</name>
<evidence type="ECO:0000256" key="3">
    <source>
        <dbReference type="ARBA" id="ARBA00022598"/>
    </source>
</evidence>
<sequence>GLSHGNFIATLSVYRDPRYLNVSNDVTVSVIPFFHIYGFVTYISAVFCTLKVVLMKKLESELFLRAIKDYKCTRLFLVPTLLHYFVKNSKVNADVLSSVKFIHITAAALGKTVYQAVLQKFKHITVMQMYGATETGGSCTVQKVTDNTNTIGYLVPNIICKVVNPNTNRTLRSFQYGELCFKGTNVMKGYYKNPTETCTAIDSEGFYHTGDIGYYNENGQFFIIDRIKDI</sequence>
<comment type="subcellular location">
    <subcellularLocation>
        <location evidence="1">Peroxisome</location>
    </subcellularLocation>
</comment>
<dbReference type="SUPFAM" id="SSF56801">
    <property type="entry name" value="Acetyl-CoA synthetase-like"/>
    <property type="match status" value="1"/>
</dbReference>
<accession>B8QRP6</accession>